<reference evidence="1" key="1">
    <citation type="submission" date="2020-05" db="EMBL/GenBank/DDBJ databases">
        <authorList>
            <person name="Chiriac C."/>
            <person name="Salcher M."/>
            <person name="Ghai R."/>
            <person name="Kavagutti S V."/>
        </authorList>
    </citation>
    <scope>NUCLEOTIDE SEQUENCE</scope>
</reference>
<evidence type="ECO:0000313" key="1">
    <source>
        <dbReference type="EMBL" id="CAB4182382.1"/>
    </source>
</evidence>
<dbReference type="EMBL" id="LR797041">
    <property type="protein sequence ID" value="CAB4182382.1"/>
    <property type="molecule type" value="Genomic_DNA"/>
</dbReference>
<protein>
    <submittedName>
        <fullName evidence="1">Uncharacterized protein</fullName>
    </submittedName>
</protein>
<proteinExistence type="predicted"/>
<sequence>MVDNYMTNQGYRRRILANSMVGKSLEQAFGKKFNDIYWDNANPDHTSTSLAADLQHVKKILVEKKPMVVLCFCASAIFAMRYYKPIQAETPDLYNLPPLEYEYCPLPYTRQITQFQLNEYAQKIIDLYMI</sequence>
<organism evidence="1">
    <name type="scientific">uncultured Caudovirales phage</name>
    <dbReference type="NCBI Taxonomy" id="2100421"/>
    <lineage>
        <taxon>Viruses</taxon>
        <taxon>Duplodnaviria</taxon>
        <taxon>Heunggongvirae</taxon>
        <taxon>Uroviricota</taxon>
        <taxon>Caudoviricetes</taxon>
        <taxon>Peduoviridae</taxon>
        <taxon>Maltschvirus</taxon>
        <taxon>Maltschvirus maltsch</taxon>
    </lineage>
</organism>
<gene>
    <name evidence="1" type="ORF">UFOVP1090_8</name>
</gene>
<name>A0A6J5QFP9_9CAUD</name>
<accession>A0A6J5QFP9</accession>